<keyword evidence="3" id="KW-1185">Reference proteome</keyword>
<accession>A0A8J2HCN4</accession>
<feature type="compositionally biased region" description="Basic and acidic residues" evidence="1">
    <location>
        <begin position="166"/>
        <end position="181"/>
    </location>
</feature>
<evidence type="ECO:0000256" key="1">
    <source>
        <dbReference type="SAM" id="MobiDB-lite"/>
    </source>
</evidence>
<organism evidence="2 3">
    <name type="scientific">Cotesia congregata</name>
    <name type="common">Parasitoid wasp</name>
    <name type="synonym">Apanteles congregatus</name>
    <dbReference type="NCBI Taxonomy" id="51543"/>
    <lineage>
        <taxon>Eukaryota</taxon>
        <taxon>Metazoa</taxon>
        <taxon>Ecdysozoa</taxon>
        <taxon>Arthropoda</taxon>
        <taxon>Hexapoda</taxon>
        <taxon>Insecta</taxon>
        <taxon>Pterygota</taxon>
        <taxon>Neoptera</taxon>
        <taxon>Endopterygota</taxon>
        <taxon>Hymenoptera</taxon>
        <taxon>Apocrita</taxon>
        <taxon>Ichneumonoidea</taxon>
        <taxon>Braconidae</taxon>
        <taxon>Microgastrinae</taxon>
        <taxon>Cotesia</taxon>
    </lineage>
</organism>
<evidence type="ECO:0000313" key="2">
    <source>
        <dbReference type="EMBL" id="CAG5090250.1"/>
    </source>
</evidence>
<dbReference type="EMBL" id="CAJNRD030001119">
    <property type="protein sequence ID" value="CAG5090250.1"/>
    <property type="molecule type" value="Genomic_DNA"/>
</dbReference>
<feature type="non-terminal residue" evidence="2">
    <location>
        <position position="1"/>
    </location>
</feature>
<evidence type="ECO:0000313" key="3">
    <source>
        <dbReference type="Proteomes" id="UP000786811"/>
    </source>
</evidence>
<name>A0A8J2HCN4_COTCN</name>
<gene>
    <name evidence="2" type="ORF">HICCMSTLAB_LOCUS5555</name>
</gene>
<dbReference type="AlphaFoldDB" id="A0A8J2HCN4"/>
<comment type="caution">
    <text evidence="2">The sequence shown here is derived from an EMBL/GenBank/DDBJ whole genome shotgun (WGS) entry which is preliminary data.</text>
</comment>
<feature type="region of interest" description="Disordered" evidence="1">
    <location>
        <begin position="157"/>
        <end position="181"/>
    </location>
</feature>
<protein>
    <submittedName>
        <fullName evidence="2">Uncharacterized protein</fullName>
    </submittedName>
</protein>
<dbReference type="OrthoDB" id="7701050at2759"/>
<sequence>MNSIKNYGVYGRTMESVRNNCMGCMTEVGEKNIYAVVEFAASDPNVKKDIDLIPNKWITEESDGFSCRYPPSNDYCKLEKYARELRDAKKNWSTYTIKILSYADSYKQGQRRLNRAFTTLDLKSTDDESNKHTGSAKPKILSNVAVGKDLRSILPMQNNTSRISTSRKEKSSLEKLLNDGT</sequence>
<dbReference type="Proteomes" id="UP000786811">
    <property type="component" value="Unassembled WGS sequence"/>
</dbReference>
<reference evidence="2" key="1">
    <citation type="submission" date="2021-04" db="EMBL/GenBank/DDBJ databases">
        <authorList>
            <person name="Chebbi M.A.C M."/>
        </authorList>
    </citation>
    <scope>NUCLEOTIDE SEQUENCE</scope>
</reference>
<proteinExistence type="predicted"/>